<dbReference type="InterPro" id="IPR003582">
    <property type="entry name" value="ShKT_dom"/>
</dbReference>
<feature type="region of interest" description="Disordered" evidence="2">
    <location>
        <begin position="44"/>
        <end position="63"/>
    </location>
</feature>
<evidence type="ECO:0000256" key="2">
    <source>
        <dbReference type="SAM" id="MobiDB-lite"/>
    </source>
</evidence>
<name>A0A1I7WZ00_HETBA</name>
<evidence type="ECO:0000313" key="4">
    <source>
        <dbReference type="Proteomes" id="UP000095283"/>
    </source>
</evidence>
<dbReference type="Proteomes" id="UP000095283">
    <property type="component" value="Unplaced"/>
</dbReference>
<feature type="domain" description="ShKT" evidence="3">
    <location>
        <begin position="117"/>
        <end position="154"/>
    </location>
</feature>
<sequence>MFPETTTVSEEYDIDYNGPGENVEVDDIAATTAGIATVTRIISRKRPSKEGSTPIDEDSSEKATCPIGESIGECISNQCPEGHTCFNNECCFLENNDGYSSSKIPAFVQTGTEMENCRDRRSDCYEWSQEGFCESALYTTKQKLKFCGKSCNLC</sequence>
<evidence type="ECO:0000313" key="5">
    <source>
        <dbReference type="WBParaSite" id="Hba_10416"/>
    </source>
</evidence>
<dbReference type="Pfam" id="PF01549">
    <property type="entry name" value="ShK"/>
    <property type="match status" value="1"/>
</dbReference>
<dbReference type="Pfam" id="PF04942">
    <property type="entry name" value="CC"/>
    <property type="match status" value="1"/>
</dbReference>
<reference evidence="5" key="1">
    <citation type="submission" date="2016-11" db="UniProtKB">
        <authorList>
            <consortium name="WormBaseParasite"/>
        </authorList>
    </citation>
    <scope>IDENTIFICATION</scope>
</reference>
<dbReference type="PROSITE" id="PS51670">
    <property type="entry name" value="SHKT"/>
    <property type="match status" value="1"/>
</dbReference>
<evidence type="ECO:0000259" key="3">
    <source>
        <dbReference type="PROSITE" id="PS51670"/>
    </source>
</evidence>
<accession>A0A1I7WZ00</accession>
<dbReference type="SMART" id="SM00254">
    <property type="entry name" value="ShKT"/>
    <property type="match status" value="1"/>
</dbReference>
<keyword evidence="4" id="KW-1185">Reference proteome</keyword>
<dbReference type="WBParaSite" id="Hba_10416">
    <property type="protein sequence ID" value="Hba_10416"/>
    <property type="gene ID" value="Hba_10416"/>
</dbReference>
<dbReference type="AlphaFoldDB" id="A0A1I7WZ00"/>
<comment type="caution">
    <text evidence="1">Lacks conserved residue(s) required for the propagation of feature annotation.</text>
</comment>
<evidence type="ECO:0000256" key="1">
    <source>
        <dbReference type="PROSITE-ProRule" id="PRU01005"/>
    </source>
</evidence>
<organism evidence="4 5">
    <name type="scientific">Heterorhabditis bacteriophora</name>
    <name type="common">Entomopathogenic nematode worm</name>
    <dbReference type="NCBI Taxonomy" id="37862"/>
    <lineage>
        <taxon>Eukaryota</taxon>
        <taxon>Metazoa</taxon>
        <taxon>Ecdysozoa</taxon>
        <taxon>Nematoda</taxon>
        <taxon>Chromadorea</taxon>
        <taxon>Rhabditida</taxon>
        <taxon>Rhabditina</taxon>
        <taxon>Rhabditomorpha</taxon>
        <taxon>Strongyloidea</taxon>
        <taxon>Heterorhabditidae</taxon>
        <taxon>Heterorhabditis</taxon>
    </lineage>
</organism>
<dbReference type="InterPro" id="IPR007026">
    <property type="entry name" value="CC_domain"/>
</dbReference>
<dbReference type="Gene3D" id="1.10.10.1940">
    <property type="match status" value="1"/>
</dbReference>
<proteinExistence type="predicted"/>
<protein>
    <submittedName>
        <fullName evidence="5">ShKT domain-containing protein</fullName>
    </submittedName>
</protein>